<evidence type="ECO:0000313" key="1">
    <source>
        <dbReference type="EMBL" id="KVV38786.1"/>
    </source>
</evidence>
<accession>A0A105V0D4</accession>
<proteinExistence type="predicted"/>
<reference evidence="1 2" key="1">
    <citation type="submission" date="2015-11" db="EMBL/GenBank/DDBJ databases">
        <title>Expanding the genomic diversity of Burkholderia species for the development of highly accurate diagnostics.</title>
        <authorList>
            <person name="Sahl J."/>
            <person name="Keim P."/>
            <person name="Wagner D."/>
        </authorList>
    </citation>
    <scope>NUCLEOTIDE SEQUENCE [LARGE SCALE GENOMIC DNA]</scope>
    <source>
        <strain evidence="1 2">MSMB1301WGS</strain>
    </source>
</reference>
<protein>
    <submittedName>
        <fullName evidence="1">Uncharacterized protein</fullName>
    </submittedName>
</protein>
<dbReference type="EMBL" id="LPEQ01000131">
    <property type="protein sequence ID" value="KVV38786.1"/>
    <property type="molecule type" value="Genomic_DNA"/>
</dbReference>
<name>A0A105V0D4_9BURK</name>
<sequence length="160" mass="18093">MPNIRRFVEPGDQIFVISGRVTGVQQYIVGGFAVDEKIHALAAYERFPENRQSQEDDGTLRGNIIVGQNGQQNAIDYHGNFERRLENYIIGRDPVVLETPAEIALGRERSLALLQHLFARDYAQSIKGVIGRFRKMNDGQIEELRGALSELKAEARDARR</sequence>
<dbReference type="AlphaFoldDB" id="A0A105V0D4"/>
<organism evidence="1 2">
    <name type="scientific">Burkholderia territorii</name>
    <dbReference type="NCBI Taxonomy" id="1503055"/>
    <lineage>
        <taxon>Bacteria</taxon>
        <taxon>Pseudomonadati</taxon>
        <taxon>Pseudomonadota</taxon>
        <taxon>Betaproteobacteria</taxon>
        <taxon>Burkholderiales</taxon>
        <taxon>Burkholderiaceae</taxon>
        <taxon>Burkholderia</taxon>
        <taxon>Burkholderia cepacia complex</taxon>
    </lineage>
</organism>
<dbReference type="Proteomes" id="UP000062317">
    <property type="component" value="Unassembled WGS sequence"/>
</dbReference>
<keyword evidence="2" id="KW-1185">Reference proteome</keyword>
<comment type="caution">
    <text evidence="1">The sequence shown here is derived from an EMBL/GenBank/DDBJ whole genome shotgun (WGS) entry which is preliminary data.</text>
</comment>
<gene>
    <name evidence="1" type="ORF">WT27_15865</name>
</gene>
<evidence type="ECO:0000313" key="2">
    <source>
        <dbReference type="Proteomes" id="UP000062317"/>
    </source>
</evidence>